<dbReference type="Proteomes" id="UP001155128">
    <property type="component" value="Unassembled WGS sequence"/>
</dbReference>
<dbReference type="Pfam" id="PF14534">
    <property type="entry name" value="DUF4440"/>
    <property type="match status" value="1"/>
</dbReference>
<keyword evidence="4" id="KW-1185">Reference proteome</keyword>
<dbReference type="InterPro" id="IPR027843">
    <property type="entry name" value="DUF4440"/>
</dbReference>
<organism evidence="3 4">
    <name type="scientific">Sphingomicrobium sediminis</name>
    <dbReference type="NCBI Taxonomy" id="2950949"/>
    <lineage>
        <taxon>Bacteria</taxon>
        <taxon>Pseudomonadati</taxon>
        <taxon>Pseudomonadota</taxon>
        <taxon>Alphaproteobacteria</taxon>
        <taxon>Sphingomonadales</taxon>
        <taxon>Sphingomonadaceae</taxon>
        <taxon>Sphingomicrobium</taxon>
    </lineage>
</organism>
<feature type="domain" description="DUF4440" evidence="2">
    <location>
        <begin position="43"/>
        <end position="154"/>
    </location>
</feature>
<feature type="signal peptide" evidence="1">
    <location>
        <begin position="1"/>
        <end position="20"/>
    </location>
</feature>
<dbReference type="SUPFAM" id="SSF54427">
    <property type="entry name" value="NTF2-like"/>
    <property type="match status" value="1"/>
</dbReference>
<sequence length="166" mass="17750">MMSIGLAALLLSFGQVGLSAKGAADSLTATPTTDTETAARSAIAAQARAFSAAYVAGDLDALLDIYTDDAVAIAGARDPIIGREALAAYWQPSDRFEVVRHETVTHGLDIEGDIAIDHGIYRGATRATGSEEVQAFSGRYVIVWKRGEDGVWRMSHDMWAAHDEPR</sequence>
<evidence type="ECO:0000313" key="4">
    <source>
        <dbReference type="Proteomes" id="UP001155128"/>
    </source>
</evidence>
<dbReference type="AlphaFoldDB" id="A0A9X2EHT9"/>
<keyword evidence="1" id="KW-0732">Signal</keyword>
<dbReference type="EMBL" id="JAMSHT010000001">
    <property type="protein sequence ID" value="MCM8557766.1"/>
    <property type="molecule type" value="Genomic_DNA"/>
</dbReference>
<accession>A0A9X2EHT9</accession>
<dbReference type="RefSeq" id="WP_252114118.1">
    <property type="nucleotide sequence ID" value="NZ_JAMSHT010000001.1"/>
</dbReference>
<evidence type="ECO:0000256" key="1">
    <source>
        <dbReference type="SAM" id="SignalP"/>
    </source>
</evidence>
<dbReference type="CDD" id="cd00531">
    <property type="entry name" value="NTF2_like"/>
    <property type="match status" value="1"/>
</dbReference>
<dbReference type="Gene3D" id="3.10.450.50">
    <property type="match status" value="1"/>
</dbReference>
<comment type="caution">
    <text evidence="3">The sequence shown here is derived from an EMBL/GenBank/DDBJ whole genome shotgun (WGS) entry which is preliminary data.</text>
</comment>
<feature type="chain" id="PRO_5040773517" evidence="1">
    <location>
        <begin position="21"/>
        <end position="166"/>
    </location>
</feature>
<gene>
    <name evidence="3" type="ORF">NDO55_08030</name>
</gene>
<name>A0A9X2EHT9_9SPHN</name>
<evidence type="ECO:0000259" key="2">
    <source>
        <dbReference type="Pfam" id="PF14534"/>
    </source>
</evidence>
<proteinExistence type="predicted"/>
<protein>
    <submittedName>
        <fullName evidence="3">DUF4440 domain-containing protein</fullName>
    </submittedName>
</protein>
<reference evidence="3" key="1">
    <citation type="submission" date="2022-06" db="EMBL/GenBank/DDBJ databases">
        <title>Sphingomicrobium sedimins sp. nov., a marine bacterium isolated from tidal flat.</title>
        <authorList>
            <person name="Kim C.-H."/>
            <person name="Yoo Y."/>
            <person name="Kim J.-J."/>
        </authorList>
    </citation>
    <scope>NUCLEOTIDE SEQUENCE</scope>
    <source>
        <strain evidence="3">GRR-S6-50</strain>
    </source>
</reference>
<dbReference type="InterPro" id="IPR032710">
    <property type="entry name" value="NTF2-like_dom_sf"/>
</dbReference>
<evidence type="ECO:0000313" key="3">
    <source>
        <dbReference type="EMBL" id="MCM8557766.1"/>
    </source>
</evidence>